<evidence type="ECO:0000313" key="2">
    <source>
        <dbReference type="Proteomes" id="UP000653305"/>
    </source>
</evidence>
<name>A0A830C1C9_9LAMI</name>
<dbReference type="AlphaFoldDB" id="A0A830C1C9"/>
<comment type="caution">
    <text evidence="1">The sequence shown here is derived from an EMBL/GenBank/DDBJ whole genome shotgun (WGS) entry which is preliminary data.</text>
</comment>
<dbReference type="OrthoDB" id="10589344at2759"/>
<reference evidence="1" key="1">
    <citation type="submission" date="2020-07" db="EMBL/GenBank/DDBJ databases">
        <title>Ethylene signaling mediates host invasion by parasitic plants.</title>
        <authorList>
            <person name="Yoshida S."/>
        </authorList>
    </citation>
    <scope>NUCLEOTIDE SEQUENCE</scope>
    <source>
        <strain evidence="1">Okayama</strain>
    </source>
</reference>
<accession>A0A830C1C9</accession>
<dbReference type="EMBL" id="BMAC01000291">
    <property type="protein sequence ID" value="GFP92809.1"/>
    <property type="molecule type" value="Genomic_DNA"/>
</dbReference>
<proteinExistence type="predicted"/>
<gene>
    <name evidence="1" type="ORF">PHJA_001425200</name>
</gene>
<protein>
    <submittedName>
        <fullName evidence="1">Uncharacterized protein</fullName>
    </submittedName>
</protein>
<keyword evidence="2" id="KW-1185">Reference proteome</keyword>
<organism evidence="1 2">
    <name type="scientific">Phtheirospermum japonicum</name>
    <dbReference type="NCBI Taxonomy" id="374723"/>
    <lineage>
        <taxon>Eukaryota</taxon>
        <taxon>Viridiplantae</taxon>
        <taxon>Streptophyta</taxon>
        <taxon>Embryophyta</taxon>
        <taxon>Tracheophyta</taxon>
        <taxon>Spermatophyta</taxon>
        <taxon>Magnoliopsida</taxon>
        <taxon>eudicotyledons</taxon>
        <taxon>Gunneridae</taxon>
        <taxon>Pentapetalae</taxon>
        <taxon>asterids</taxon>
        <taxon>lamiids</taxon>
        <taxon>Lamiales</taxon>
        <taxon>Orobanchaceae</taxon>
        <taxon>Orobanchaceae incertae sedis</taxon>
        <taxon>Phtheirospermum</taxon>
    </lineage>
</organism>
<dbReference type="Proteomes" id="UP000653305">
    <property type="component" value="Unassembled WGS sequence"/>
</dbReference>
<evidence type="ECO:0000313" key="1">
    <source>
        <dbReference type="EMBL" id="GFP92809.1"/>
    </source>
</evidence>
<sequence>MLSKKTLVAILAWLLIVTYLATFSYASTVKPVERVVVSLLHVGLLEAADQLCQTVLLRPVQKKNNESY</sequence>